<dbReference type="InParanoid" id="C7Q4V6"/>
<feature type="signal peptide" evidence="2">
    <location>
        <begin position="1"/>
        <end position="30"/>
    </location>
</feature>
<evidence type="ECO:0000259" key="3">
    <source>
        <dbReference type="Pfam" id="PF08924"/>
    </source>
</evidence>
<sequence precursor="true">MIRRHQRTATLVALGAAFFASAIGSASAMAATPHAAAPQAATQSVSYLGHQFTVPASWPVIDLAKAPTTCVRFDEHAVYLGQPGAQQDCPSKVFGRTETLLIQPAAASTAAAMTTDNSATRELDTTGDGFKVSATYNTDRALAQSILTSAALPAPSATAHIPTPGTVTAPTSTAPTSKAGQASTSTQSAHSLATAAVAASSTNFTGQGFDACAAPSSSAMSAWKSSSPYSAVGIYIGGANRGCAQPNLTSTWVSDEAAAGWRFLPIYVGLQGPGNGCGCAAINSASEGTAAADDAINDAVSLGFPAGTEITYDMEAYTTGGSYSSLVVGFEAAWSAELHAHGYLSGVYGSMGSTVSDLINNYSSTTMPDVLDFASIPGSGSSTVSDPGIPSADWANHQRIHQYTQGHDETWGGVDIPIDADYFDVQVSSSAPPPSAPHSSASGLAVASNGGFNTAWKGTDGYQWVANGSGAGISAKGNPFLLGVAANTTPSMATLSDGSWISAWQGSDGYLWLATGSGANISAKGNPFLLGVAAGTSPSIVALPNGGWEIAWKGQDGYLWLATGSGINISAKGNPFLLGVSGTTSPSLAALPNGGFEAAWKGGDGYLWLASGSGITITAKGNPFLLGVVNNPALVTMPDGSFEAAWKGGDGYLWLASGSGATITAKGNPFLLGVSGDTSPSIAALPSGGFETAWKGNDGYLWLATGNGANITAKGNPFLLGVANNPELVTKSDGSFEAAWKGGDGYLWLASGSGINISAKGNPFLLGVA</sequence>
<gene>
    <name evidence="4" type="ordered locus">Caci_5044</name>
</gene>
<organism evidence="4 5">
    <name type="scientific">Catenulispora acidiphila (strain DSM 44928 / JCM 14897 / NBRC 102108 / NRRL B-24433 / ID139908)</name>
    <dbReference type="NCBI Taxonomy" id="479433"/>
    <lineage>
        <taxon>Bacteria</taxon>
        <taxon>Bacillati</taxon>
        <taxon>Actinomycetota</taxon>
        <taxon>Actinomycetes</taxon>
        <taxon>Catenulisporales</taxon>
        <taxon>Catenulisporaceae</taxon>
        <taxon>Catenulispora</taxon>
    </lineage>
</organism>
<dbReference type="EMBL" id="CP001700">
    <property type="protein sequence ID" value="ACU73904.1"/>
    <property type="molecule type" value="Genomic_DNA"/>
</dbReference>
<accession>C7Q4V6</accession>
<dbReference type="InterPro" id="IPR015943">
    <property type="entry name" value="WD40/YVTN_repeat-like_dom_sf"/>
</dbReference>
<dbReference type="InterPro" id="IPR017853">
    <property type="entry name" value="GH"/>
</dbReference>
<dbReference type="Gene3D" id="2.130.10.10">
    <property type="entry name" value="YVTN repeat-like/Quinoprotein amine dehydrogenase"/>
    <property type="match status" value="1"/>
</dbReference>
<dbReference type="SUPFAM" id="SSF51445">
    <property type="entry name" value="(Trans)glycosidases"/>
    <property type="match status" value="1"/>
</dbReference>
<dbReference type="InterPro" id="IPR015020">
    <property type="entry name" value="Rv2525c-like_Glyco_Hydro-like"/>
</dbReference>
<feature type="chain" id="PRO_5002980593" description="Rv2525c-like glycoside hydrolase-like domain-containing protein" evidence="2">
    <location>
        <begin position="31"/>
        <end position="769"/>
    </location>
</feature>
<evidence type="ECO:0000256" key="1">
    <source>
        <dbReference type="SAM" id="MobiDB-lite"/>
    </source>
</evidence>
<evidence type="ECO:0000313" key="4">
    <source>
        <dbReference type="EMBL" id="ACU73904.1"/>
    </source>
</evidence>
<name>C7Q4V6_CATAD</name>
<evidence type="ECO:0000256" key="2">
    <source>
        <dbReference type="SAM" id="SignalP"/>
    </source>
</evidence>
<keyword evidence="5" id="KW-1185">Reference proteome</keyword>
<feature type="domain" description="Rv2525c-like glycoside hydrolase-like" evidence="3">
    <location>
        <begin position="221"/>
        <end position="422"/>
    </location>
</feature>
<feature type="compositionally biased region" description="Low complexity" evidence="1">
    <location>
        <begin position="157"/>
        <end position="177"/>
    </location>
</feature>
<dbReference type="Proteomes" id="UP000000851">
    <property type="component" value="Chromosome"/>
</dbReference>
<dbReference type="KEGG" id="cai:Caci_5044"/>
<protein>
    <recommendedName>
        <fullName evidence="3">Rv2525c-like glycoside hydrolase-like domain-containing protein</fullName>
    </recommendedName>
</protein>
<dbReference type="Gene3D" id="3.20.20.80">
    <property type="entry name" value="Glycosidases"/>
    <property type="match status" value="1"/>
</dbReference>
<keyword evidence="2" id="KW-0732">Signal</keyword>
<evidence type="ECO:0000313" key="5">
    <source>
        <dbReference type="Proteomes" id="UP000000851"/>
    </source>
</evidence>
<dbReference type="AlphaFoldDB" id="C7Q4V6"/>
<dbReference type="Pfam" id="PF08924">
    <property type="entry name" value="Rv2525c_GlyHyd-like"/>
    <property type="match status" value="1"/>
</dbReference>
<dbReference type="eggNOG" id="COG3292">
    <property type="taxonomic scope" value="Bacteria"/>
</dbReference>
<dbReference type="HOGENOM" id="CLU_363197_0_0_11"/>
<reference evidence="4 5" key="1">
    <citation type="journal article" date="2009" name="Stand. Genomic Sci.">
        <title>Complete genome sequence of Catenulispora acidiphila type strain (ID 139908).</title>
        <authorList>
            <person name="Copeland A."/>
            <person name="Lapidus A."/>
            <person name="Glavina Del Rio T."/>
            <person name="Nolan M."/>
            <person name="Lucas S."/>
            <person name="Chen F."/>
            <person name="Tice H."/>
            <person name="Cheng J.F."/>
            <person name="Bruce D."/>
            <person name="Goodwin L."/>
            <person name="Pitluck S."/>
            <person name="Mikhailova N."/>
            <person name="Pati A."/>
            <person name="Ivanova N."/>
            <person name="Mavromatis K."/>
            <person name="Chen A."/>
            <person name="Palaniappan K."/>
            <person name="Chain P."/>
            <person name="Land M."/>
            <person name="Hauser L."/>
            <person name="Chang Y.J."/>
            <person name="Jeffries C.D."/>
            <person name="Chertkov O."/>
            <person name="Brettin T."/>
            <person name="Detter J.C."/>
            <person name="Han C."/>
            <person name="Ali Z."/>
            <person name="Tindall B.J."/>
            <person name="Goker M."/>
            <person name="Bristow J."/>
            <person name="Eisen J.A."/>
            <person name="Markowitz V."/>
            <person name="Hugenholtz P."/>
            <person name="Kyrpides N.C."/>
            <person name="Klenk H.P."/>
        </authorList>
    </citation>
    <scope>NUCLEOTIDE SEQUENCE [LARGE SCALE GENOMIC DNA]</scope>
    <source>
        <strain evidence="5">DSM 44928 / JCM 14897 / NBRC 102108 / NRRL B-24433 / ID139908</strain>
    </source>
</reference>
<dbReference type="STRING" id="479433.Caci_5044"/>
<proteinExistence type="predicted"/>
<dbReference type="RefSeq" id="WP_015793633.1">
    <property type="nucleotide sequence ID" value="NC_013131.1"/>
</dbReference>
<feature type="region of interest" description="Disordered" evidence="1">
    <location>
        <begin position="157"/>
        <end position="186"/>
    </location>
</feature>